<evidence type="ECO:0000259" key="5">
    <source>
        <dbReference type="PROSITE" id="PS50011"/>
    </source>
</evidence>
<reference evidence="6 7" key="1">
    <citation type="submission" date="2023-10" db="EMBL/GenBank/DDBJ databases">
        <title>Chromosome-scale genome assembly provides insights into flower coloration mechanisms of Canna indica.</title>
        <authorList>
            <person name="Li C."/>
        </authorList>
    </citation>
    <scope>NUCLEOTIDE SEQUENCE [LARGE SCALE GENOMIC DNA]</scope>
    <source>
        <tissue evidence="6">Flower</tissue>
    </source>
</reference>
<dbReference type="GO" id="GO:0005524">
    <property type="term" value="F:ATP binding"/>
    <property type="evidence" value="ECO:0007669"/>
    <property type="project" value="UniProtKB-KW"/>
</dbReference>
<dbReference type="PROSITE" id="PS50011">
    <property type="entry name" value="PROTEIN_KINASE_DOM"/>
    <property type="match status" value="1"/>
</dbReference>
<feature type="compositionally biased region" description="Basic and acidic residues" evidence="3">
    <location>
        <begin position="894"/>
        <end position="907"/>
    </location>
</feature>
<dbReference type="InterPro" id="IPR000719">
    <property type="entry name" value="Prot_kinase_dom"/>
</dbReference>
<keyword evidence="4" id="KW-0812">Transmembrane</keyword>
<dbReference type="Gene3D" id="1.10.510.10">
    <property type="entry name" value="Transferase(Phosphotransferase) domain 1"/>
    <property type="match status" value="1"/>
</dbReference>
<sequence length="1329" mass="146825">MWTKKFGSLLKALIYLLMPVAMLLWPIVSIICTILTGIGFGVASPLIETFEAFKEGVQNKFTKCFTAGTWSSINRGFIIVRDFKDICFHSYFSVMDGLLEARGEAIMNMRIYQLPGCLLAGILGVILDVPLISLIVLYKVPVMLFKGWRQLILDLIGRSGPFLESVCVPFSGLLILLWPVAVGLAAVAGIISSLILGCYAAAVAHQENSTMSGILYLIAVISLFDEFTNDFLYMREGSCFPRPRYREAAITASPTLPVKKAPTEAVSFPLKRPLIKSASAKIQELQAVVIWENFFKSCERVGKELVQSGAIHISDLEEWKISKNKIVNIGLPTYIFLQCCIHSIKSGSVGFVMSDNVEVTIVNRPEGKIFDWLFEPMLVVKEQIKISNLDPAEEGYLYKHVLYCGDSRRIISWQNGGVPPAGQVKRAQLEGFSRRLQGFSLTVSRIPTFRRRFEGVVKAALRLMQYMKPYSDSISNPILTALSLSLSLSLSHCTEKEWKAHNCGRNGLRIDVSKVQGQRFVFPYGNTGEGGEEIVNRVRTPEMTSTENVVVVAVRAEREISKTALAWALTHVVRPGDLVTLLAVLADREATGWRRRLLWGFPRLGGGDRRNRSRERCQISASCSQMTLQIDGRNEINVRIKVVGSDQSASSSSSSGVRDGGVVVAESKRVGANWIVLDKQLKQEEKHCMEELQCNIVVIKGSGAKVLRLNLGGIHNQPLPPFSLSSTYPPVSGEKFLDKNSRRGPKKEISSPAPVEDEAPTKAHMTPAETKTVALTSCDAAAATSSFFVREHNPLFEKLRQGSLTPIEDMGSDEEDTSDSESNGFGGASPSSSHPGMKLPYDESCRDCSGSRLASTPAAAAQLQRVYWIAQKHPPTEKPQRKTISKPSSTAKTSQEKKDRGAETFRDHLRRSPAALLSNGSITDQDCSTTPYSSDVREAVSLFGSSPSVPPPLCSLCRHKAPVFGKPPRRFTYRELEVATDGFSDATFVAEGGGGCVHRGVLEDGRVVAVKRLKAGGGKTMEGDDEEEFCEEVEVLSRAQHRNVVMLVGFCVEGTVRVLVFEFICNGSLDHHLNGQGKTPLDWIARVRIAVGVARGLRYLHEDCRVGFVVHKDMRPNNILLTHDFEPVLGDFRLTRWQTETSLSVDTNLPEAFGYLAPEYIEHGIITDKSDVYAFGVVLLELITGRRALDTNLPKGQQFLVEWARPLMSLASEDGQTIAVDRFVDPHLDRDQARFFSQELRAMARAASLCLRREPQSRPGMSKVLRILEGDSIMDQVLDVNTVGSRSGRMIRPAAHQDMGISGSLSYRFTQESVVSALSSQKSWPHHLY</sequence>
<keyword evidence="7" id="KW-1185">Reference proteome</keyword>
<evidence type="ECO:0000313" key="6">
    <source>
        <dbReference type="EMBL" id="WOL03093.1"/>
    </source>
</evidence>
<dbReference type="Pfam" id="PF07714">
    <property type="entry name" value="PK_Tyr_Ser-Thr"/>
    <property type="match status" value="1"/>
</dbReference>
<evidence type="ECO:0000256" key="2">
    <source>
        <dbReference type="ARBA" id="ARBA00022840"/>
    </source>
</evidence>
<evidence type="ECO:0000256" key="1">
    <source>
        <dbReference type="ARBA" id="ARBA00022741"/>
    </source>
</evidence>
<dbReference type="InterPro" id="IPR008266">
    <property type="entry name" value="Tyr_kinase_AS"/>
</dbReference>
<feature type="compositionally biased region" description="Polar residues" evidence="3">
    <location>
        <begin position="918"/>
        <end position="930"/>
    </location>
</feature>
<feature type="region of interest" description="Disordered" evidence="3">
    <location>
        <begin position="799"/>
        <end position="851"/>
    </location>
</feature>
<evidence type="ECO:0000313" key="7">
    <source>
        <dbReference type="Proteomes" id="UP001327560"/>
    </source>
</evidence>
<keyword evidence="4" id="KW-1133">Transmembrane helix</keyword>
<dbReference type="InterPro" id="IPR001245">
    <property type="entry name" value="Ser-Thr/Tyr_kinase_cat_dom"/>
</dbReference>
<evidence type="ECO:0000256" key="4">
    <source>
        <dbReference type="SAM" id="Phobius"/>
    </source>
</evidence>
<protein>
    <recommendedName>
        <fullName evidence="5">Protein kinase domain-containing protein</fullName>
    </recommendedName>
</protein>
<feature type="compositionally biased region" description="Acidic residues" evidence="3">
    <location>
        <begin position="810"/>
        <end position="819"/>
    </location>
</feature>
<feature type="transmembrane region" description="Helical" evidence="4">
    <location>
        <begin position="214"/>
        <end position="234"/>
    </location>
</feature>
<dbReference type="FunFam" id="3.30.200.20:FF:000162">
    <property type="entry name" value="Adenine nucleotide alpha hydrolase-like domain kinase"/>
    <property type="match status" value="1"/>
</dbReference>
<evidence type="ECO:0000256" key="3">
    <source>
        <dbReference type="SAM" id="MobiDB-lite"/>
    </source>
</evidence>
<feature type="transmembrane region" description="Helical" evidence="4">
    <location>
        <begin position="12"/>
        <end position="40"/>
    </location>
</feature>
<proteinExistence type="predicted"/>
<dbReference type="PANTHER" id="PTHR31133:SF9">
    <property type="entry name" value="TRANSMEMBRANE PROTEIN"/>
    <property type="match status" value="1"/>
</dbReference>
<keyword evidence="4" id="KW-0472">Membrane</keyword>
<feature type="transmembrane region" description="Helical" evidence="4">
    <location>
        <begin position="184"/>
        <end position="202"/>
    </location>
</feature>
<dbReference type="FunFam" id="1.10.510.10:FF:000095">
    <property type="entry name" value="protein STRUBBELIG-RECEPTOR FAMILY 8"/>
    <property type="match status" value="1"/>
</dbReference>
<feature type="transmembrane region" description="Helical" evidence="4">
    <location>
        <begin position="118"/>
        <end position="140"/>
    </location>
</feature>
<dbReference type="EMBL" id="CP136893">
    <property type="protein sequence ID" value="WOL03093.1"/>
    <property type="molecule type" value="Genomic_DNA"/>
</dbReference>
<dbReference type="InterPro" id="IPR040229">
    <property type="entry name" value="At3g27390-like"/>
</dbReference>
<dbReference type="SUPFAM" id="SSF56112">
    <property type="entry name" value="Protein kinase-like (PK-like)"/>
    <property type="match status" value="1"/>
</dbReference>
<feature type="compositionally biased region" description="Basic and acidic residues" evidence="3">
    <location>
        <begin position="735"/>
        <end position="749"/>
    </location>
</feature>
<dbReference type="Proteomes" id="UP001327560">
    <property type="component" value="Chromosome 4"/>
</dbReference>
<dbReference type="PROSITE" id="PS00109">
    <property type="entry name" value="PROTEIN_KINASE_TYR"/>
    <property type="match status" value="1"/>
</dbReference>
<keyword evidence="1" id="KW-0547">Nucleotide-binding</keyword>
<name>A0AAQ3K6P8_9LILI</name>
<dbReference type="PANTHER" id="PTHR31133">
    <property type="entry name" value="MEMBRANE PROTEIN"/>
    <property type="match status" value="1"/>
</dbReference>
<gene>
    <name evidence="6" type="ORF">Cni_G11813</name>
</gene>
<feature type="domain" description="Protein kinase" evidence="5">
    <location>
        <begin position="983"/>
        <end position="1274"/>
    </location>
</feature>
<dbReference type="GO" id="GO:0004672">
    <property type="term" value="F:protein kinase activity"/>
    <property type="evidence" value="ECO:0007669"/>
    <property type="project" value="InterPro"/>
</dbReference>
<keyword evidence="2" id="KW-0067">ATP-binding</keyword>
<dbReference type="InterPro" id="IPR011009">
    <property type="entry name" value="Kinase-like_dom_sf"/>
</dbReference>
<feature type="region of interest" description="Disordered" evidence="3">
    <location>
        <begin position="872"/>
        <end position="930"/>
    </location>
</feature>
<dbReference type="Gene3D" id="3.30.200.20">
    <property type="entry name" value="Phosphorylase Kinase, domain 1"/>
    <property type="match status" value="1"/>
</dbReference>
<accession>A0AAQ3K6P8</accession>
<feature type="region of interest" description="Disordered" evidence="3">
    <location>
        <begin position="733"/>
        <end position="766"/>
    </location>
</feature>
<organism evidence="6 7">
    <name type="scientific">Canna indica</name>
    <name type="common">Indian-shot</name>
    <dbReference type="NCBI Taxonomy" id="4628"/>
    <lineage>
        <taxon>Eukaryota</taxon>
        <taxon>Viridiplantae</taxon>
        <taxon>Streptophyta</taxon>
        <taxon>Embryophyta</taxon>
        <taxon>Tracheophyta</taxon>
        <taxon>Spermatophyta</taxon>
        <taxon>Magnoliopsida</taxon>
        <taxon>Liliopsida</taxon>
        <taxon>Zingiberales</taxon>
        <taxon>Cannaceae</taxon>
        <taxon>Canna</taxon>
    </lineage>
</organism>